<feature type="transmembrane region" description="Helical" evidence="6">
    <location>
        <begin position="504"/>
        <end position="525"/>
    </location>
</feature>
<feature type="transmembrane region" description="Helical" evidence="6">
    <location>
        <begin position="281"/>
        <end position="300"/>
    </location>
</feature>
<gene>
    <name evidence="7" type="ORF">PSM7751_03637</name>
</gene>
<evidence type="ECO:0000256" key="1">
    <source>
        <dbReference type="ARBA" id="ARBA00004127"/>
    </source>
</evidence>
<feature type="transmembrane region" description="Helical" evidence="6">
    <location>
        <begin position="411"/>
        <end position="433"/>
    </location>
</feature>
<comment type="subcellular location">
    <subcellularLocation>
        <location evidence="1">Endomembrane system</location>
        <topology evidence="1">Multi-pass membrane protein</topology>
    </subcellularLocation>
</comment>
<keyword evidence="5 6" id="KW-0472">Membrane</keyword>
<feature type="transmembrane region" description="Helical" evidence="6">
    <location>
        <begin position="383"/>
        <end position="404"/>
    </location>
</feature>
<dbReference type="AlphaFoldDB" id="A0A1X7A2V3"/>
<evidence type="ECO:0000256" key="5">
    <source>
        <dbReference type="ARBA" id="ARBA00023136"/>
    </source>
</evidence>
<keyword evidence="3 6" id="KW-0812">Transmembrane</keyword>
<evidence type="ECO:0000313" key="7">
    <source>
        <dbReference type="EMBL" id="SLN68985.1"/>
    </source>
</evidence>
<evidence type="ECO:0000256" key="4">
    <source>
        <dbReference type="ARBA" id="ARBA00022989"/>
    </source>
</evidence>
<dbReference type="GO" id="GO:0022857">
    <property type="term" value="F:transmembrane transporter activity"/>
    <property type="evidence" value="ECO:0007669"/>
    <property type="project" value="TreeGrafter"/>
</dbReference>
<dbReference type="GO" id="GO:0005886">
    <property type="term" value="C:plasma membrane"/>
    <property type="evidence" value="ECO:0007669"/>
    <property type="project" value="TreeGrafter"/>
</dbReference>
<keyword evidence="2" id="KW-0813">Transport</keyword>
<dbReference type="Proteomes" id="UP000193963">
    <property type="component" value="Unassembled WGS sequence"/>
</dbReference>
<feature type="transmembrane region" description="Helical" evidence="6">
    <location>
        <begin position="218"/>
        <end position="242"/>
    </location>
</feature>
<reference evidence="7 8" key="1">
    <citation type="submission" date="2017-03" db="EMBL/GenBank/DDBJ databases">
        <authorList>
            <person name="Afonso C.L."/>
            <person name="Miller P.J."/>
            <person name="Scott M.A."/>
            <person name="Spackman E."/>
            <person name="Goraichik I."/>
            <person name="Dimitrov K.M."/>
            <person name="Suarez D.L."/>
            <person name="Swayne D.E."/>
        </authorList>
    </citation>
    <scope>NUCLEOTIDE SEQUENCE [LARGE SCALE GENOMIC DNA]</scope>
    <source>
        <strain evidence="7 8">CECT 7751</strain>
    </source>
</reference>
<evidence type="ECO:0000313" key="8">
    <source>
        <dbReference type="Proteomes" id="UP000193963"/>
    </source>
</evidence>
<feature type="transmembrane region" description="Helical" evidence="6">
    <location>
        <begin position="148"/>
        <end position="167"/>
    </location>
</feature>
<dbReference type="PANTHER" id="PTHR23501">
    <property type="entry name" value="MAJOR FACILITATOR SUPERFAMILY"/>
    <property type="match status" value="1"/>
</dbReference>
<sequence length="542" mass="56898">MSSPDTPASQPAPEPAPLTHPPLRVAAFLFVAALLALSQSLGQGFLMANSRAIAGEIGASQTQSIWLMVAYMAPRASLPILLIKIRTQYGLRRFAVVGIIAYSVATVLSLFVTDLHSAIATELISGIAAAPLSSLAFLYMLEPLPQKYRLSVGLCGALTLIMLGMPLARVLSQPLLDLGGWEAMKLFDLGLILIALPFILLLPLSHAPRHKVLHRQDFLAWGGIALGFGGIVTVALWGTTLWWADTAWLGMVLAGSICALTFAAVLELHRDTPLMDIRWIATPRILHLSAVLLLFRMLLAEQSAGAPGLLQTLGYGTAQMAPLFGWVVVASLAGGLLCGLLIRPDRVPMIHAAALLMIAAGAWMDSTATALTGPDQMRLSQGLIAFGGAIFMPSAMTLGLMAALQKGPEYILSFVMIFLSTQSLGGVIGSGLFRTGVALRTAHHAAILRDELMAGSPAVTSALSGLARQAASLTADPAGQSAQAASRLAGQLQVQAQVLAYNDLFRLTALLALAACAALVLHLSWGRLTAALAPSPSAPRSA</sequence>
<feature type="transmembrane region" description="Helical" evidence="6">
    <location>
        <begin position="349"/>
        <end position="371"/>
    </location>
</feature>
<dbReference type="OrthoDB" id="5314453at2"/>
<dbReference type="RefSeq" id="WP_085889654.1">
    <property type="nucleotide sequence ID" value="NZ_FWFN01000008.1"/>
</dbReference>
<dbReference type="SUPFAM" id="SSF103473">
    <property type="entry name" value="MFS general substrate transporter"/>
    <property type="match status" value="1"/>
</dbReference>
<keyword evidence="4 6" id="KW-1133">Transmembrane helix</keyword>
<evidence type="ECO:0000256" key="3">
    <source>
        <dbReference type="ARBA" id="ARBA00022692"/>
    </source>
</evidence>
<dbReference type="Gene3D" id="1.20.1250.20">
    <property type="entry name" value="MFS general substrate transporter like domains"/>
    <property type="match status" value="1"/>
</dbReference>
<accession>A0A1X7A2V3</accession>
<name>A0A1X7A2V3_9RHOB</name>
<dbReference type="InterPro" id="IPR036259">
    <property type="entry name" value="MFS_trans_sf"/>
</dbReference>
<proteinExistence type="predicted"/>
<dbReference type="GO" id="GO:0012505">
    <property type="term" value="C:endomembrane system"/>
    <property type="evidence" value="ECO:0007669"/>
    <property type="project" value="UniProtKB-SubCell"/>
</dbReference>
<evidence type="ECO:0000256" key="6">
    <source>
        <dbReference type="SAM" id="Phobius"/>
    </source>
</evidence>
<feature type="transmembrane region" description="Helical" evidence="6">
    <location>
        <begin position="187"/>
        <end position="206"/>
    </location>
</feature>
<keyword evidence="8" id="KW-1185">Reference proteome</keyword>
<organism evidence="7 8">
    <name type="scientific">Pseudooceanicola marinus</name>
    <dbReference type="NCBI Taxonomy" id="396013"/>
    <lineage>
        <taxon>Bacteria</taxon>
        <taxon>Pseudomonadati</taxon>
        <taxon>Pseudomonadota</taxon>
        <taxon>Alphaproteobacteria</taxon>
        <taxon>Rhodobacterales</taxon>
        <taxon>Paracoccaceae</taxon>
        <taxon>Pseudooceanicola</taxon>
    </lineage>
</organism>
<feature type="transmembrane region" description="Helical" evidence="6">
    <location>
        <begin position="248"/>
        <end position="269"/>
    </location>
</feature>
<feature type="transmembrane region" description="Helical" evidence="6">
    <location>
        <begin position="118"/>
        <end position="141"/>
    </location>
</feature>
<evidence type="ECO:0000256" key="2">
    <source>
        <dbReference type="ARBA" id="ARBA00022448"/>
    </source>
</evidence>
<feature type="transmembrane region" description="Helical" evidence="6">
    <location>
        <begin position="94"/>
        <end position="112"/>
    </location>
</feature>
<feature type="transmembrane region" description="Helical" evidence="6">
    <location>
        <begin position="320"/>
        <end position="342"/>
    </location>
</feature>
<dbReference type="EMBL" id="FWFN01000008">
    <property type="protein sequence ID" value="SLN68985.1"/>
    <property type="molecule type" value="Genomic_DNA"/>
</dbReference>
<dbReference type="PANTHER" id="PTHR23501:SF191">
    <property type="entry name" value="VACUOLAR BASIC AMINO ACID TRANSPORTER 4"/>
    <property type="match status" value="1"/>
</dbReference>
<protein>
    <submittedName>
        <fullName evidence="7">Major Facilitator Superfamily protein</fullName>
    </submittedName>
</protein>